<comment type="caution">
    <text evidence="4">The sequence shown here is derived from an EMBL/GenBank/DDBJ whole genome shotgun (WGS) entry which is preliminary data.</text>
</comment>
<dbReference type="Gene3D" id="2.30.110.10">
    <property type="entry name" value="Electron Transport, Fmn-binding Protein, Chain A"/>
    <property type="match status" value="1"/>
</dbReference>
<sequence length="165" mass="17410">MSPLVATPTDPAALRQAFGCFPSGVTALCALDSGTPVGMAASTFTPVSLEPPLVSVCVQDTSSTWPKLRKQSRLGLSVLAEGQDLVCRSLAGRAGDRFADVDWEAGVDGGVYIHGANLWLDCSVHAEFPGGDHTIVLLEIHGLKAEPDRAPLVFHGSRFRRLAVS</sequence>
<dbReference type="PANTHER" id="PTHR30466:SF11">
    <property type="entry name" value="FLAVIN-DEPENDENT MONOOXYGENASE, REDUCTASE SUBUNIT HSAB"/>
    <property type="match status" value="1"/>
</dbReference>
<dbReference type="GO" id="GO:0042602">
    <property type="term" value="F:riboflavin reductase (NADPH) activity"/>
    <property type="evidence" value="ECO:0007669"/>
    <property type="project" value="TreeGrafter"/>
</dbReference>
<protein>
    <submittedName>
        <fullName evidence="4">Oxidoreductase</fullName>
    </submittedName>
</protein>
<feature type="domain" description="Flavin reductase like" evidence="3">
    <location>
        <begin position="18"/>
        <end position="161"/>
    </location>
</feature>
<dbReference type="SMART" id="SM00903">
    <property type="entry name" value="Flavin_Reduct"/>
    <property type="match status" value="1"/>
</dbReference>
<dbReference type="Proteomes" id="UP000658320">
    <property type="component" value="Unassembled WGS sequence"/>
</dbReference>
<evidence type="ECO:0000313" key="5">
    <source>
        <dbReference type="Proteomes" id="UP000658320"/>
    </source>
</evidence>
<evidence type="ECO:0000256" key="1">
    <source>
        <dbReference type="ARBA" id="ARBA00008898"/>
    </source>
</evidence>
<dbReference type="InterPro" id="IPR012349">
    <property type="entry name" value="Split_barrel_FMN-bd"/>
</dbReference>
<organism evidence="4 5">
    <name type="scientific">Streptomyces aurantiogriseus</name>
    <dbReference type="NCBI Taxonomy" id="66870"/>
    <lineage>
        <taxon>Bacteria</taxon>
        <taxon>Bacillati</taxon>
        <taxon>Actinomycetota</taxon>
        <taxon>Actinomycetes</taxon>
        <taxon>Kitasatosporales</taxon>
        <taxon>Streptomycetaceae</taxon>
        <taxon>Streptomyces</taxon>
    </lineage>
</organism>
<comment type="similarity">
    <text evidence="1">Belongs to the non-flavoprotein flavin reductase family.</text>
</comment>
<reference evidence="4" key="1">
    <citation type="journal article" date="2014" name="Int. J. Syst. Evol. Microbiol.">
        <title>Complete genome sequence of Corynebacterium casei LMG S-19264T (=DSM 44701T), isolated from a smear-ripened cheese.</title>
        <authorList>
            <consortium name="US DOE Joint Genome Institute (JGI-PGF)"/>
            <person name="Walter F."/>
            <person name="Albersmeier A."/>
            <person name="Kalinowski J."/>
            <person name="Ruckert C."/>
        </authorList>
    </citation>
    <scope>NUCLEOTIDE SEQUENCE</scope>
    <source>
        <strain evidence="4">JCM 4346</strain>
    </source>
</reference>
<keyword evidence="5" id="KW-1185">Reference proteome</keyword>
<keyword evidence="2" id="KW-0560">Oxidoreductase</keyword>
<dbReference type="InterPro" id="IPR050268">
    <property type="entry name" value="NADH-dep_flavin_reductase"/>
</dbReference>
<accession>A0A918FH73</accession>
<name>A0A918FH73_9ACTN</name>
<evidence type="ECO:0000313" key="4">
    <source>
        <dbReference type="EMBL" id="GGR37406.1"/>
    </source>
</evidence>
<dbReference type="SUPFAM" id="SSF50475">
    <property type="entry name" value="FMN-binding split barrel"/>
    <property type="match status" value="1"/>
</dbReference>
<reference evidence="4" key="2">
    <citation type="submission" date="2020-09" db="EMBL/GenBank/DDBJ databases">
        <authorList>
            <person name="Sun Q."/>
            <person name="Ohkuma M."/>
        </authorList>
    </citation>
    <scope>NUCLEOTIDE SEQUENCE</scope>
    <source>
        <strain evidence="4">JCM 4346</strain>
    </source>
</reference>
<dbReference type="AlphaFoldDB" id="A0A918FH73"/>
<gene>
    <name evidence="4" type="ORF">GCM10010251_62530</name>
</gene>
<dbReference type="InterPro" id="IPR002563">
    <property type="entry name" value="Flavin_Rdtase-like_dom"/>
</dbReference>
<proteinExistence type="inferred from homology"/>
<dbReference type="RefSeq" id="WP_189941113.1">
    <property type="nucleotide sequence ID" value="NZ_BMSX01000016.1"/>
</dbReference>
<dbReference type="GO" id="GO:0010181">
    <property type="term" value="F:FMN binding"/>
    <property type="evidence" value="ECO:0007669"/>
    <property type="project" value="InterPro"/>
</dbReference>
<dbReference type="PANTHER" id="PTHR30466">
    <property type="entry name" value="FLAVIN REDUCTASE"/>
    <property type="match status" value="1"/>
</dbReference>
<evidence type="ECO:0000259" key="3">
    <source>
        <dbReference type="SMART" id="SM00903"/>
    </source>
</evidence>
<dbReference type="EMBL" id="BMSX01000016">
    <property type="protein sequence ID" value="GGR37406.1"/>
    <property type="molecule type" value="Genomic_DNA"/>
</dbReference>
<evidence type="ECO:0000256" key="2">
    <source>
        <dbReference type="ARBA" id="ARBA00023002"/>
    </source>
</evidence>
<dbReference type="Pfam" id="PF01613">
    <property type="entry name" value="Flavin_Reduct"/>
    <property type="match status" value="1"/>
</dbReference>